<evidence type="ECO:0000256" key="11">
    <source>
        <dbReference type="ARBA" id="ARBA00023014"/>
    </source>
</evidence>
<comment type="catalytic activity">
    <reaction evidence="13">
        <text>adenosine(2503) in 23S rRNA + 2 reduced [2Fe-2S]-[ferredoxin] + 2 S-adenosyl-L-methionine = 2-methyladenosine(2503) in 23S rRNA + 5'-deoxyadenosine + L-methionine + 2 oxidized [2Fe-2S]-[ferredoxin] + S-adenosyl-L-homocysteine</text>
        <dbReference type="Rhea" id="RHEA:42916"/>
        <dbReference type="Rhea" id="RHEA-COMP:10000"/>
        <dbReference type="Rhea" id="RHEA-COMP:10001"/>
        <dbReference type="Rhea" id="RHEA-COMP:10152"/>
        <dbReference type="Rhea" id="RHEA-COMP:10282"/>
        <dbReference type="ChEBI" id="CHEBI:17319"/>
        <dbReference type="ChEBI" id="CHEBI:33737"/>
        <dbReference type="ChEBI" id="CHEBI:33738"/>
        <dbReference type="ChEBI" id="CHEBI:57844"/>
        <dbReference type="ChEBI" id="CHEBI:57856"/>
        <dbReference type="ChEBI" id="CHEBI:59789"/>
        <dbReference type="ChEBI" id="CHEBI:74411"/>
        <dbReference type="ChEBI" id="CHEBI:74497"/>
        <dbReference type="EC" id="2.1.1.192"/>
    </reaction>
</comment>
<dbReference type="RefSeq" id="WP_015869267.1">
    <property type="nucleotide sequence ID" value="NC_012785.1"/>
</dbReference>
<reference evidence="15 16" key="2">
    <citation type="journal article" date="2011" name="J. Bacteriol.">
        <title>Genome Sequence of Kosmotoga olearia Strain TBF 19.5.1, a Thermophilic Bacterium with a Wide Growth Temperature Range, Isolated from the Troll B Oil Platform in the North Sea.</title>
        <authorList>
            <person name="Swithers K.S."/>
            <person name="Dipippo J.L."/>
            <person name="Bruce D.C."/>
            <person name="Detter C."/>
            <person name="Tapia R."/>
            <person name="Han S."/>
            <person name="Goodwin L.A."/>
            <person name="Han J."/>
            <person name="Woyke T."/>
            <person name="Pitluck S."/>
            <person name="Pennacchio L."/>
            <person name="Nolan M."/>
            <person name="Mikhailova N."/>
            <person name="Land M.L."/>
            <person name="Nesbo C.L."/>
            <person name="Gogarten J.P."/>
            <person name="Noll K.M."/>
        </authorList>
    </citation>
    <scope>NUCLEOTIDE SEQUENCE [LARGE SCALE GENOMIC DNA]</scope>
    <source>
        <strain evidence="16">ATCC BAA-1733 / DSM 21960 / TBF 19.5.1</strain>
    </source>
</reference>
<dbReference type="SMART" id="SM00729">
    <property type="entry name" value="Elp3"/>
    <property type="match status" value="1"/>
</dbReference>
<keyword evidence="11 13" id="KW-0411">Iron-sulfur</keyword>
<keyword evidence="5 13" id="KW-0489">Methyltransferase</keyword>
<name>C5CGV5_KOSOT</name>
<evidence type="ECO:0000256" key="2">
    <source>
        <dbReference type="ARBA" id="ARBA00022485"/>
    </source>
</evidence>
<keyword evidence="10 13" id="KW-0408">Iron</keyword>
<evidence type="ECO:0000256" key="7">
    <source>
        <dbReference type="ARBA" id="ARBA00022691"/>
    </source>
</evidence>
<evidence type="ECO:0000256" key="10">
    <source>
        <dbReference type="ARBA" id="ARBA00023004"/>
    </source>
</evidence>
<feature type="domain" description="Radical SAM core" evidence="14">
    <location>
        <begin position="96"/>
        <end position="325"/>
    </location>
</feature>
<accession>C5CGV5</accession>
<keyword evidence="4 13" id="KW-0698">rRNA processing</keyword>
<evidence type="ECO:0000256" key="8">
    <source>
        <dbReference type="ARBA" id="ARBA00022694"/>
    </source>
</evidence>
<dbReference type="InterPro" id="IPR027492">
    <property type="entry name" value="RNA_MTrfase_RlmN"/>
</dbReference>
<dbReference type="PIRSF" id="PIRSF006004">
    <property type="entry name" value="CHP00048"/>
    <property type="match status" value="1"/>
</dbReference>
<dbReference type="GO" id="GO:0070475">
    <property type="term" value="P:rRNA base methylation"/>
    <property type="evidence" value="ECO:0007669"/>
    <property type="project" value="UniProtKB-UniRule"/>
</dbReference>
<evidence type="ECO:0000256" key="1">
    <source>
        <dbReference type="ARBA" id="ARBA00004496"/>
    </source>
</evidence>
<dbReference type="InterPro" id="IPR006638">
    <property type="entry name" value="Elp3/MiaA/NifB-like_rSAM"/>
</dbReference>
<dbReference type="PANTHER" id="PTHR30544:SF5">
    <property type="entry name" value="RADICAL SAM CORE DOMAIN-CONTAINING PROTEIN"/>
    <property type="match status" value="1"/>
</dbReference>
<dbReference type="SFLD" id="SFLDS00029">
    <property type="entry name" value="Radical_SAM"/>
    <property type="match status" value="1"/>
</dbReference>
<dbReference type="FunFam" id="3.20.20.70:FF:000014">
    <property type="entry name" value="Probable dual-specificity RNA methyltransferase RlmN"/>
    <property type="match status" value="1"/>
</dbReference>
<dbReference type="InterPro" id="IPR004383">
    <property type="entry name" value="rRNA_lsu_MTrfase_RlmN/Cfr"/>
</dbReference>
<dbReference type="NCBIfam" id="TIGR00048">
    <property type="entry name" value="rRNA_mod_RlmN"/>
    <property type="match status" value="1"/>
</dbReference>
<feature type="active site" description="S-methylcysteine intermediate" evidence="13">
    <location>
        <position position="330"/>
    </location>
</feature>
<dbReference type="EMBL" id="CP001634">
    <property type="protein sequence ID" value="ACR80624.1"/>
    <property type="molecule type" value="Genomic_DNA"/>
</dbReference>
<dbReference type="AlphaFoldDB" id="C5CGV5"/>
<dbReference type="PROSITE" id="PS51918">
    <property type="entry name" value="RADICAL_SAM"/>
    <property type="match status" value="1"/>
</dbReference>
<evidence type="ECO:0000256" key="6">
    <source>
        <dbReference type="ARBA" id="ARBA00022679"/>
    </source>
</evidence>
<comment type="function">
    <text evidence="13">Specifically methylates position 2 of adenine 2503 in 23S rRNA and position 2 of adenine 37 in tRNAs.</text>
</comment>
<dbReference type="OrthoDB" id="9793973at2"/>
<evidence type="ECO:0000256" key="4">
    <source>
        <dbReference type="ARBA" id="ARBA00022552"/>
    </source>
</evidence>
<dbReference type="InterPro" id="IPR007197">
    <property type="entry name" value="rSAM"/>
</dbReference>
<evidence type="ECO:0000259" key="14">
    <source>
        <dbReference type="PROSITE" id="PS51918"/>
    </source>
</evidence>
<keyword evidence="3 13" id="KW-0963">Cytoplasm</keyword>
<dbReference type="SUPFAM" id="SSF102114">
    <property type="entry name" value="Radical SAM enzymes"/>
    <property type="match status" value="1"/>
</dbReference>
<feature type="binding site" evidence="13">
    <location>
        <position position="110"/>
    </location>
    <ligand>
        <name>[4Fe-4S] cluster</name>
        <dbReference type="ChEBI" id="CHEBI:49883"/>
        <note>4Fe-4S-S-AdoMet</note>
    </ligand>
</feature>
<evidence type="ECO:0000256" key="9">
    <source>
        <dbReference type="ARBA" id="ARBA00022723"/>
    </source>
</evidence>
<dbReference type="GO" id="GO:0002935">
    <property type="term" value="F:tRNA (adenine(37)-C2)-methyltransferase activity"/>
    <property type="evidence" value="ECO:0007669"/>
    <property type="project" value="UniProtKB-UniRule"/>
</dbReference>
<evidence type="ECO:0000313" key="16">
    <source>
        <dbReference type="Proteomes" id="UP000002382"/>
    </source>
</evidence>
<dbReference type="eggNOG" id="COG0820">
    <property type="taxonomic scope" value="Bacteria"/>
</dbReference>
<dbReference type="Pfam" id="PF21016">
    <property type="entry name" value="RlmN_N"/>
    <property type="match status" value="1"/>
</dbReference>
<keyword evidence="12 13" id="KW-1015">Disulfide bond</keyword>
<dbReference type="InterPro" id="IPR013785">
    <property type="entry name" value="Aldolase_TIM"/>
</dbReference>
<feature type="binding site" evidence="13">
    <location>
        <position position="288"/>
    </location>
    <ligand>
        <name>S-adenosyl-L-methionine</name>
        <dbReference type="ChEBI" id="CHEBI:59789"/>
    </ligand>
</feature>
<dbReference type="InterPro" id="IPR048641">
    <property type="entry name" value="RlmN_N"/>
</dbReference>
<protein>
    <recommendedName>
        <fullName evidence="13">Probable dual-specificity RNA methyltransferase RlmN</fullName>
        <ecNumber evidence="13">2.1.1.192</ecNumber>
    </recommendedName>
    <alternativeName>
        <fullName evidence="13">23S rRNA (adenine(2503)-C(2))-methyltransferase</fullName>
    </alternativeName>
    <alternativeName>
        <fullName evidence="13">23S rRNA m2A2503 methyltransferase</fullName>
    </alternativeName>
    <alternativeName>
        <fullName evidence="13">Ribosomal RNA large subunit methyltransferase N</fullName>
    </alternativeName>
    <alternativeName>
        <fullName evidence="13">tRNA (adenine(37)-C(2))-methyltransferase</fullName>
    </alternativeName>
    <alternativeName>
        <fullName evidence="13">tRNA m2A37 methyltransferase</fullName>
    </alternativeName>
</protein>
<reference evidence="15 16" key="1">
    <citation type="submission" date="2009-06" db="EMBL/GenBank/DDBJ databases">
        <title>Complete sequence of Thermotogales bacterium TBF 19.5.1.</title>
        <authorList>
            <consortium name="US DOE Joint Genome Institute"/>
            <person name="Lucas S."/>
            <person name="Copeland A."/>
            <person name="Lapidus A."/>
            <person name="Glavina del Rio T."/>
            <person name="Tice H."/>
            <person name="Bruce D."/>
            <person name="Goodwin L."/>
            <person name="Pitluck S."/>
            <person name="Chertkov O."/>
            <person name="Brettin T."/>
            <person name="Detter J.C."/>
            <person name="Han C."/>
            <person name="Schmutz J."/>
            <person name="Larimer F."/>
            <person name="Land M."/>
            <person name="Hauser L."/>
            <person name="Kyrpides N."/>
            <person name="Ovchinnikova G."/>
            <person name="Noll K."/>
        </authorList>
    </citation>
    <scope>NUCLEOTIDE SEQUENCE [LARGE SCALE GENOMIC DNA]</scope>
    <source>
        <strain evidence="16">ATCC BAA-1733 / DSM 21960 / TBF 19.5.1</strain>
    </source>
</reference>
<evidence type="ECO:0000256" key="3">
    <source>
        <dbReference type="ARBA" id="ARBA00022490"/>
    </source>
</evidence>
<comment type="subcellular location">
    <subcellularLocation>
        <location evidence="1 13">Cytoplasm</location>
    </subcellularLocation>
</comment>
<feature type="binding site" evidence="13">
    <location>
        <begin position="212"/>
        <end position="214"/>
    </location>
    <ligand>
        <name>S-adenosyl-L-methionine</name>
        <dbReference type="ChEBI" id="CHEBI:59789"/>
    </ligand>
</feature>
<dbReference type="GO" id="GO:0070040">
    <property type="term" value="F:rRNA (adenine(2503)-C2-)-methyltransferase activity"/>
    <property type="evidence" value="ECO:0007669"/>
    <property type="project" value="UniProtKB-UniRule"/>
</dbReference>
<dbReference type="Gene3D" id="3.20.20.70">
    <property type="entry name" value="Aldolase class I"/>
    <property type="match status" value="1"/>
</dbReference>
<gene>
    <name evidence="13" type="primary">rlmN</name>
    <name evidence="15" type="ordered locus">Kole_1943</name>
</gene>
<feature type="binding site" evidence="13">
    <location>
        <position position="189"/>
    </location>
    <ligand>
        <name>S-adenosyl-L-methionine</name>
        <dbReference type="ChEBI" id="CHEBI:59789"/>
    </ligand>
</feature>
<dbReference type="GO" id="GO:0005737">
    <property type="term" value="C:cytoplasm"/>
    <property type="evidence" value="ECO:0007669"/>
    <property type="project" value="UniProtKB-SubCell"/>
</dbReference>
<dbReference type="InterPro" id="IPR040072">
    <property type="entry name" value="Methyltransferase_A"/>
</dbReference>
<dbReference type="HOGENOM" id="CLU_029101_2_0_0"/>
<keyword evidence="6 13" id="KW-0808">Transferase</keyword>
<comment type="caution">
    <text evidence="13">Lacks conserved residue(s) required for the propagation of feature annotation.</text>
</comment>
<comment type="similarity">
    <text evidence="13">Belongs to the radical SAM superfamily. RlmN family.</text>
</comment>
<dbReference type="Gene3D" id="1.10.150.530">
    <property type="match status" value="1"/>
</dbReference>
<dbReference type="Pfam" id="PF04055">
    <property type="entry name" value="Radical_SAM"/>
    <property type="match status" value="1"/>
</dbReference>
<dbReference type="GO" id="GO:0051539">
    <property type="term" value="F:4 iron, 4 sulfur cluster binding"/>
    <property type="evidence" value="ECO:0007669"/>
    <property type="project" value="UniProtKB-UniRule"/>
</dbReference>
<feature type="binding site" evidence="13">
    <location>
        <begin position="157"/>
        <end position="158"/>
    </location>
    <ligand>
        <name>S-adenosyl-L-methionine</name>
        <dbReference type="ChEBI" id="CHEBI:59789"/>
    </ligand>
</feature>
<dbReference type="EC" id="2.1.1.192" evidence="13"/>
<keyword evidence="2 13" id="KW-0004">4Fe-4S</keyword>
<sequence>MQLLEMTLDELRKVLVDEGYEKYRASQIFDWIYKKKVLNFSNMTNLPKDFRKFLSGTFRYPEMTIVRRSLSKIDGTEKFLWKLHDGEFIESVILRHPDHTTFCISTQVGCQLGCIFCATGMSGFKRNLSVSEIVGQVIFMEKSMGKNVTNIVFMGMGEPFLNTDNVFKSIEILHEPAGRNLGIRHFTISTAGIPEGIIRLADSGMDVRLSLSLHAATDEKRSMLMPINKRYNIQQLMASLEYYQRKTNRRITIEYILIDGINDSIEDAKQLAKLFKHLKIFVNIIAINPVVPTLKRPSREKVERFAIELKKHGIEAAIRTEKGSDIDAACGQLRRKNLQEERA</sequence>
<comment type="catalytic activity">
    <reaction evidence="13">
        <text>adenosine(37) in tRNA + 2 reduced [2Fe-2S]-[ferredoxin] + 2 S-adenosyl-L-methionine = 2-methyladenosine(37) in tRNA + 5'-deoxyadenosine + L-methionine + 2 oxidized [2Fe-2S]-[ferredoxin] + S-adenosyl-L-homocysteine</text>
        <dbReference type="Rhea" id="RHEA:43332"/>
        <dbReference type="Rhea" id="RHEA-COMP:10000"/>
        <dbReference type="Rhea" id="RHEA-COMP:10001"/>
        <dbReference type="Rhea" id="RHEA-COMP:10162"/>
        <dbReference type="Rhea" id="RHEA-COMP:10485"/>
        <dbReference type="ChEBI" id="CHEBI:17319"/>
        <dbReference type="ChEBI" id="CHEBI:33737"/>
        <dbReference type="ChEBI" id="CHEBI:33738"/>
        <dbReference type="ChEBI" id="CHEBI:57844"/>
        <dbReference type="ChEBI" id="CHEBI:57856"/>
        <dbReference type="ChEBI" id="CHEBI:59789"/>
        <dbReference type="ChEBI" id="CHEBI:74411"/>
        <dbReference type="ChEBI" id="CHEBI:74497"/>
        <dbReference type="EC" id="2.1.1.192"/>
    </reaction>
</comment>
<dbReference type="PANTHER" id="PTHR30544">
    <property type="entry name" value="23S RRNA METHYLTRANSFERASE"/>
    <property type="match status" value="1"/>
</dbReference>
<evidence type="ECO:0000256" key="5">
    <source>
        <dbReference type="ARBA" id="ARBA00022603"/>
    </source>
</evidence>
<dbReference type="STRING" id="521045.Kole_1943"/>
<evidence type="ECO:0000313" key="15">
    <source>
        <dbReference type="EMBL" id="ACR80624.1"/>
    </source>
</evidence>
<keyword evidence="7 13" id="KW-0949">S-adenosyl-L-methionine</keyword>
<dbReference type="CDD" id="cd01335">
    <property type="entry name" value="Radical_SAM"/>
    <property type="match status" value="1"/>
</dbReference>
<dbReference type="SFLD" id="SFLDG01062">
    <property type="entry name" value="methyltransferase_(Class_A)"/>
    <property type="match status" value="1"/>
</dbReference>
<feature type="active site" description="Proton acceptor" evidence="13">
    <location>
        <position position="90"/>
    </location>
</feature>
<dbReference type="GO" id="GO:0000049">
    <property type="term" value="F:tRNA binding"/>
    <property type="evidence" value="ECO:0007669"/>
    <property type="project" value="UniProtKB-UniRule"/>
</dbReference>
<dbReference type="Proteomes" id="UP000002382">
    <property type="component" value="Chromosome"/>
</dbReference>
<dbReference type="InterPro" id="IPR058240">
    <property type="entry name" value="rSAM_sf"/>
</dbReference>
<organism evidence="15 16">
    <name type="scientific">Kosmotoga olearia (strain ATCC BAA-1733 / DSM 21960 / TBF 19.5.1)</name>
    <dbReference type="NCBI Taxonomy" id="521045"/>
    <lineage>
        <taxon>Bacteria</taxon>
        <taxon>Thermotogati</taxon>
        <taxon>Thermotogota</taxon>
        <taxon>Thermotogae</taxon>
        <taxon>Kosmotogales</taxon>
        <taxon>Kosmotogaceae</taxon>
        <taxon>Kosmotoga</taxon>
    </lineage>
</organism>
<evidence type="ECO:0000256" key="13">
    <source>
        <dbReference type="HAMAP-Rule" id="MF_01849"/>
    </source>
</evidence>
<keyword evidence="9 13" id="KW-0479">Metal-binding</keyword>
<feature type="binding site" evidence="13">
    <location>
        <position position="114"/>
    </location>
    <ligand>
        <name>[4Fe-4S] cluster</name>
        <dbReference type="ChEBI" id="CHEBI:49883"/>
        <note>4Fe-4S-S-AdoMet</note>
    </ligand>
</feature>
<dbReference type="GO" id="GO:0046872">
    <property type="term" value="F:metal ion binding"/>
    <property type="evidence" value="ECO:0007669"/>
    <property type="project" value="UniProtKB-KW"/>
</dbReference>
<dbReference type="SFLD" id="SFLDF00275">
    <property type="entry name" value="adenosine_C2_methyltransferase"/>
    <property type="match status" value="1"/>
</dbReference>
<proteinExistence type="inferred from homology"/>
<dbReference type="GO" id="GO:0030488">
    <property type="term" value="P:tRNA methylation"/>
    <property type="evidence" value="ECO:0007669"/>
    <property type="project" value="UniProtKB-UniRule"/>
</dbReference>
<feature type="binding site" evidence="13">
    <location>
        <position position="117"/>
    </location>
    <ligand>
        <name>[4Fe-4S] cluster</name>
        <dbReference type="ChEBI" id="CHEBI:49883"/>
        <note>4Fe-4S-S-AdoMet</note>
    </ligand>
</feature>
<dbReference type="GO" id="GO:0019843">
    <property type="term" value="F:rRNA binding"/>
    <property type="evidence" value="ECO:0007669"/>
    <property type="project" value="UniProtKB-UniRule"/>
</dbReference>
<comment type="miscellaneous">
    <text evidence="13">Reaction proceeds by a ping-pong mechanism involving intermediate methylation of a conserved cysteine residue.</text>
</comment>
<comment type="cofactor">
    <cofactor evidence="13">
        <name>[4Fe-4S] cluster</name>
        <dbReference type="ChEBI" id="CHEBI:49883"/>
    </cofactor>
    <text evidence="13">Binds 1 [4Fe-4S] cluster. The cluster is coordinated with 3 cysteines and an exchangeable S-adenosyl-L-methionine.</text>
</comment>
<dbReference type="KEGG" id="kol:Kole_1943"/>
<keyword evidence="8 13" id="KW-0819">tRNA processing</keyword>
<evidence type="ECO:0000256" key="12">
    <source>
        <dbReference type="ARBA" id="ARBA00023157"/>
    </source>
</evidence>
<dbReference type="HAMAP" id="MF_01849">
    <property type="entry name" value="RNA_methyltr_RlmN"/>
    <property type="match status" value="1"/>
</dbReference>
<keyword evidence="16" id="KW-1185">Reference proteome</keyword>